<comment type="subcellular location">
    <subcellularLocation>
        <location evidence="1 9">Cell outer membrane</location>
        <topology evidence="1 9">Multi-pass membrane protein</topology>
    </subcellularLocation>
</comment>
<dbReference type="Proteomes" id="UP001595967">
    <property type="component" value="Unassembled WGS sequence"/>
</dbReference>
<evidence type="ECO:0000256" key="3">
    <source>
        <dbReference type="ARBA" id="ARBA00022448"/>
    </source>
</evidence>
<keyword evidence="6" id="KW-0732">Signal</keyword>
<dbReference type="InterPro" id="IPR043142">
    <property type="entry name" value="PapC-like_C_sf"/>
</dbReference>
<evidence type="ECO:0000256" key="4">
    <source>
        <dbReference type="ARBA" id="ARBA00022452"/>
    </source>
</evidence>
<dbReference type="Gene3D" id="2.60.40.3110">
    <property type="match status" value="1"/>
</dbReference>
<dbReference type="Gene3D" id="2.60.40.2610">
    <property type="entry name" value="Outer membrane usher protein FimD, plug domain"/>
    <property type="match status" value="1"/>
</dbReference>
<evidence type="ECO:0000313" key="13">
    <source>
        <dbReference type="EMBL" id="MFC4621153.1"/>
    </source>
</evidence>
<feature type="region of interest" description="Disordered" evidence="10">
    <location>
        <begin position="920"/>
        <end position="947"/>
    </location>
</feature>
<dbReference type="Pfam" id="PF13954">
    <property type="entry name" value="PapC_N"/>
    <property type="match status" value="1"/>
</dbReference>
<dbReference type="PANTHER" id="PTHR30451">
    <property type="entry name" value="OUTER MEMBRANE USHER PROTEIN"/>
    <property type="match status" value="1"/>
</dbReference>
<dbReference type="InterPro" id="IPR025949">
    <property type="entry name" value="PapC-like_C"/>
</dbReference>
<comment type="similarity">
    <text evidence="2 9">Belongs to the fimbrial export usher family.</text>
</comment>
<evidence type="ECO:0000256" key="1">
    <source>
        <dbReference type="ARBA" id="ARBA00004571"/>
    </source>
</evidence>
<evidence type="ECO:0000256" key="7">
    <source>
        <dbReference type="ARBA" id="ARBA00023136"/>
    </source>
</evidence>
<evidence type="ECO:0000313" key="14">
    <source>
        <dbReference type="Proteomes" id="UP001595967"/>
    </source>
</evidence>
<dbReference type="InterPro" id="IPR018030">
    <property type="entry name" value="Fimbrial_membr_usher_CS"/>
</dbReference>
<evidence type="ECO:0000256" key="9">
    <source>
        <dbReference type="RuleBase" id="RU003884"/>
    </source>
</evidence>
<organism evidence="13 14">
    <name type="scientific">Comamonas nitrativorans</name>
    <dbReference type="NCBI Taxonomy" id="108437"/>
    <lineage>
        <taxon>Bacteria</taxon>
        <taxon>Pseudomonadati</taxon>
        <taxon>Pseudomonadota</taxon>
        <taxon>Betaproteobacteria</taxon>
        <taxon>Burkholderiales</taxon>
        <taxon>Comamonadaceae</taxon>
        <taxon>Comamonas</taxon>
    </lineage>
</organism>
<dbReference type="Gene3D" id="2.60.40.2070">
    <property type="match status" value="1"/>
</dbReference>
<dbReference type="Pfam" id="PF00577">
    <property type="entry name" value="Usher"/>
    <property type="match status" value="1"/>
</dbReference>
<dbReference type="RefSeq" id="WP_377723821.1">
    <property type="nucleotide sequence ID" value="NZ_JBHSEW010000002.1"/>
</dbReference>
<dbReference type="SUPFAM" id="SSF141729">
    <property type="entry name" value="FimD N-terminal domain-like"/>
    <property type="match status" value="1"/>
</dbReference>
<dbReference type="Pfam" id="PF13953">
    <property type="entry name" value="PapC_C"/>
    <property type="match status" value="1"/>
</dbReference>
<proteinExistence type="inferred from homology"/>
<keyword evidence="5 9" id="KW-0812">Transmembrane</keyword>
<evidence type="ECO:0000259" key="12">
    <source>
        <dbReference type="Pfam" id="PF13954"/>
    </source>
</evidence>
<dbReference type="InterPro" id="IPR025885">
    <property type="entry name" value="PapC_N"/>
</dbReference>
<protein>
    <submittedName>
        <fullName evidence="13">Fimbria/pilus outer membrane usher protein</fullName>
    </submittedName>
</protein>
<evidence type="ECO:0000256" key="10">
    <source>
        <dbReference type="SAM" id="MobiDB-lite"/>
    </source>
</evidence>
<dbReference type="InterPro" id="IPR037224">
    <property type="entry name" value="PapC_N_sf"/>
</dbReference>
<dbReference type="PROSITE" id="PS01151">
    <property type="entry name" value="FIMBRIAL_USHER"/>
    <property type="match status" value="1"/>
</dbReference>
<evidence type="ECO:0000256" key="6">
    <source>
        <dbReference type="ARBA" id="ARBA00022729"/>
    </source>
</evidence>
<feature type="domain" description="PapC-like C-terminal" evidence="11">
    <location>
        <begin position="839"/>
        <end position="901"/>
    </location>
</feature>
<dbReference type="Gene3D" id="3.10.20.410">
    <property type="match status" value="1"/>
</dbReference>
<name>A0ABV9GVQ8_9BURK</name>
<keyword evidence="8 9" id="KW-0998">Cell outer membrane</keyword>
<dbReference type="PANTHER" id="PTHR30451:SF5">
    <property type="entry name" value="SLR0019 PROTEIN"/>
    <property type="match status" value="1"/>
</dbReference>
<keyword evidence="4" id="KW-1134">Transmembrane beta strand</keyword>
<feature type="compositionally biased region" description="Polar residues" evidence="10">
    <location>
        <begin position="925"/>
        <end position="938"/>
    </location>
</feature>
<keyword evidence="14" id="KW-1185">Reference proteome</keyword>
<dbReference type="InterPro" id="IPR000015">
    <property type="entry name" value="Fimb_usher"/>
</dbReference>
<gene>
    <name evidence="13" type="ORF">ACFO3A_02845</name>
</gene>
<accession>A0ABV9GVQ8</accession>
<dbReference type="InterPro" id="IPR042186">
    <property type="entry name" value="FimD_plug_dom"/>
</dbReference>
<sequence>MSKLKSKIPVAPSRGNRTTFRLNPLYQILFGSLGVFLPNWAFAQEVSATAVESAQMVAQLTPPSTGEQAAAQVAGSAAATNQKQKALVQVAALDVAALDHAALSQGVMKGFSTAFLQGLGTSVDVKTLLSSSEIVAGNYRVDLYVNTLQTSRIDVNFTMNARTGEVEPCFTKDMLTQAGVDMAKIDWDQAASQNPSCLRLPELIPQATAQFDAARLRLSLNIPQAYMSQARRGYVEPSQWSEGVPVAFANYNFSSRHTSSSGGMADQRTTNLGLNMGVNIGPWHFRNNSYLSSGSQQSTQFRSQNTYIQRDLTDLRSQLWLGETYTSSPLFDSVRFRGVQIASDDAMLPDSMQGYAPVIRGNAESNATIEVRQNGFLIYTTNVAPGPFEITDLAPSGTNGNLEVTVVEADGRRRVSVQAFSAPPLMVREGRLKYDATVGQFRNNYNGGSTPAFGNGSFLYGLTSNITLAGGVQAAPGYQILSGGAGLNTTAGAFSLDAAYSRSSVNGDTHSGSRMRFIYRKFFESTATQVSFTAQESLTEGFRNLNDHVQARNWVGNASGLSFRSILPRTQLSMYLSQNLGVGTRYGSIYTSASAGRNWDGSKSNSVSAGYSNTLGPASFNLSLTHSRNVASVQYAGGRYSDTGVFLSVTFPLGKGSNAPNMYTNVGHQKAGTNVQTGINGRLPNDRDISYSVMGQRDPNGDASASAFLGAATSVAVLNAGYSYGNRSSTASVQANGSIVAHQGGVNFGQPVGETFALAQVAPAVPDVRVSSYSGVATGNNGYAIVPNAVPYRANWIAIDGNGLSADIEIEGGMEQVVPRRGAVPLVTFKSEEGRRVQFELTQPDGSPMPFGAIVESADGTRLGITDTRGRVLTMLEPNQVQGQLRITWEEQECRIGYDLPTKAQGENYQRVVLSCTDARPVPSSPNKNGSGVAQTTDPDLVSKLGS</sequence>
<keyword evidence="3 9" id="KW-0813">Transport</keyword>
<feature type="domain" description="PapC N-terminal" evidence="12">
    <location>
        <begin position="111"/>
        <end position="254"/>
    </location>
</feature>
<reference evidence="14" key="1">
    <citation type="journal article" date="2019" name="Int. J. Syst. Evol. Microbiol.">
        <title>The Global Catalogue of Microorganisms (GCM) 10K type strain sequencing project: providing services to taxonomists for standard genome sequencing and annotation.</title>
        <authorList>
            <consortium name="The Broad Institute Genomics Platform"/>
            <consortium name="The Broad Institute Genome Sequencing Center for Infectious Disease"/>
            <person name="Wu L."/>
            <person name="Ma J."/>
        </authorList>
    </citation>
    <scope>NUCLEOTIDE SEQUENCE [LARGE SCALE GENOMIC DNA]</scope>
    <source>
        <strain evidence="14">JCM 11650</strain>
    </source>
</reference>
<keyword evidence="9" id="KW-1029">Fimbrium biogenesis</keyword>
<evidence type="ECO:0000256" key="8">
    <source>
        <dbReference type="ARBA" id="ARBA00023237"/>
    </source>
</evidence>
<evidence type="ECO:0000256" key="5">
    <source>
        <dbReference type="ARBA" id="ARBA00022692"/>
    </source>
</evidence>
<dbReference type="EMBL" id="JBHSEW010000002">
    <property type="protein sequence ID" value="MFC4621153.1"/>
    <property type="molecule type" value="Genomic_DNA"/>
</dbReference>
<keyword evidence="7 9" id="KW-0472">Membrane</keyword>
<comment type="caution">
    <text evidence="13">The sequence shown here is derived from an EMBL/GenBank/DDBJ whole genome shotgun (WGS) entry which is preliminary data.</text>
</comment>
<evidence type="ECO:0000259" key="11">
    <source>
        <dbReference type="Pfam" id="PF13953"/>
    </source>
</evidence>
<evidence type="ECO:0000256" key="2">
    <source>
        <dbReference type="ARBA" id="ARBA00008064"/>
    </source>
</evidence>